<evidence type="ECO:0000313" key="7">
    <source>
        <dbReference type="Proteomes" id="UP000029121"/>
    </source>
</evidence>
<proteinExistence type="predicted"/>
<dbReference type="Pfam" id="PF22926">
    <property type="entry name" value="C1-like_CT"/>
    <property type="match status" value="1"/>
</dbReference>
<dbReference type="PANTHER" id="PTHR32410">
    <property type="entry name" value="CYSTEINE/HISTIDINE-RICH C1 DOMAIN FAMILY PROTEIN"/>
    <property type="match status" value="1"/>
</dbReference>
<dbReference type="KEGG" id="crb:17892041"/>
<name>R0G445_9BRAS</name>
<feature type="non-terminal residue" evidence="6">
    <location>
        <position position="1"/>
    </location>
</feature>
<dbReference type="Pfam" id="PF03107">
    <property type="entry name" value="C1_2"/>
    <property type="match status" value="5"/>
</dbReference>
<dbReference type="SUPFAM" id="SSF57889">
    <property type="entry name" value="Cysteine-rich domain"/>
    <property type="match status" value="4"/>
</dbReference>
<dbReference type="eggNOG" id="ENOG502SFKZ">
    <property type="taxonomic scope" value="Eukaryota"/>
</dbReference>
<feature type="domain" description="Zinc finger PHD-type" evidence="5">
    <location>
        <begin position="456"/>
        <end position="518"/>
    </location>
</feature>
<evidence type="ECO:0000256" key="1">
    <source>
        <dbReference type="ARBA" id="ARBA00022723"/>
    </source>
</evidence>
<keyword evidence="2" id="KW-0677">Repeat</keyword>
<dbReference type="SMART" id="SM00249">
    <property type="entry name" value="PHD"/>
    <property type="match status" value="3"/>
</dbReference>
<dbReference type="InterPro" id="IPR004146">
    <property type="entry name" value="DC1"/>
</dbReference>
<sequence length="615" mass="71309">ILSNIKFISFFDMDNASKQLYASPPPFCPFARFTNNEEEYQLIHFGESPILSNVADDKSSQSSSPHFRPLDWCNTIDGTYEAILCGVCMSPIIDTPFYSCKECLYIFSQRNVNGFHKECIEPVSKHPYHPKHSLRFIHYFELRPDNKLCFCLNNSASVYNCSLCDFTICQPCSRNPPLLAIDNPKKHMHTLFYFPRKGSMICDVCSFSDQSSLVYSCTQCDFLTHMNCVYFPCVIKISRHQHRLSFISSPTPGKWWCGVCRGKIDINYGRYSCVKGCNYGVHSKCATRKDVWDGKELEGTPEDEYEEDITKSFYEISDGIIQHFSHPDHHMRLNAETDRAFDENKYCQACTLPVCDGIIYNCMQCEFVLHQECAHLPRKKQHATHPHPLSLQVEHQDGWFTCEACDRRSNGFGYLCCERDCDYMLDMCCASIDEPFDHPHHPHPLYLTFDPETLQYCWICQKMGVMRLNCGESYSCGFVLCFGCATLPTKLRYKHDQHFLIFGYDKDASGKYVCDVCEQEADPKSGIYTCSDCNATLHIQCLLGLREDMYMMPRREEFIFREFNVTVLPNNHLSRNICKCCHNRCSNKVVYKISDTVKVCSLFCIYEWWHIKNYS</sequence>
<keyword evidence="7" id="KW-1185">Reference proteome</keyword>
<keyword evidence="4" id="KW-0862">Zinc</keyword>
<feature type="domain" description="Zinc finger PHD-type" evidence="5">
    <location>
        <begin position="346"/>
        <end position="406"/>
    </location>
</feature>
<dbReference type="PANTHER" id="PTHR32410:SF208">
    <property type="entry name" value="CHP-RICH ZINC FINGER PROTEIN-RELATED"/>
    <property type="match status" value="1"/>
</dbReference>
<dbReference type="InterPro" id="IPR001965">
    <property type="entry name" value="Znf_PHD"/>
</dbReference>
<keyword evidence="3" id="KW-0863">Zinc-finger</keyword>
<reference evidence="7" key="1">
    <citation type="journal article" date="2013" name="Nat. Genet.">
        <title>The Capsella rubella genome and the genomic consequences of rapid mating system evolution.</title>
        <authorList>
            <person name="Slotte T."/>
            <person name="Hazzouri K.M."/>
            <person name="Agren J.A."/>
            <person name="Koenig D."/>
            <person name="Maumus F."/>
            <person name="Guo Y.L."/>
            <person name="Steige K."/>
            <person name="Platts A.E."/>
            <person name="Escobar J.S."/>
            <person name="Newman L.K."/>
            <person name="Wang W."/>
            <person name="Mandakova T."/>
            <person name="Vello E."/>
            <person name="Smith L.M."/>
            <person name="Henz S.R."/>
            <person name="Steffen J."/>
            <person name="Takuno S."/>
            <person name="Brandvain Y."/>
            <person name="Coop G."/>
            <person name="Andolfatto P."/>
            <person name="Hu T.T."/>
            <person name="Blanchette M."/>
            <person name="Clark R.M."/>
            <person name="Quesneville H."/>
            <person name="Nordborg M."/>
            <person name="Gaut B.S."/>
            <person name="Lysak M.A."/>
            <person name="Jenkins J."/>
            <person name="Grimwood J."/>
            <person name="Chapman J."/>
            <person name="Prochnik S."/>
            <person name="Shu S."/>
            <person name="Rokhsar D."/>
            <person name="Schmutz J."/>
            <person name="Weigel D."/>
            <person name="Wright S.I."/>
        </authorList>
    </citation>
    <scope>NUCLEOTIDE SEQUENCE [LARGE SCALE GENOMIC DNA]</scope>
    <source>
        <strain evidence="7">cv. Monte Gargano</strain>
    </source>
</reference>
<dbReference type="AlphaFoldDB" id="R0G445"/>
<evidence type="ECO:0000256" key="4">
    <source>
        <dbReference type="ARBA" id="ARBA00022833"/>
    </source>
</evidence>
<dbReference type="InterPro" id="IPR054483">
    <property type="entry name" value="DC1-like_CT"/>
</dbReference>
<dbReference type="OrthoDB" id="1035869at2759"/>
<evidence type="ECO:0000313" key="6">
    <source>
        <dbReference type="EMBL" id="EOA30136.1"/>
    </source>
</evidence>
<feature type="domain" description="Zinc finger PHD-type" evidence="5">
    <location>
        <begin position="201"/>
        <end position="261"/>
    </location>
</feature>
<organism evidence="6 7">
    <name type="scientific">Capsella rubella</name>
    <dbReference type="NCBI Taxonomy" id="81985"/>
    <lineage>
        <taxon>Eukaryota</taxon>
        <taxon>Viridiplantae</taxon>
        <taxon>Streptophyta</taxon>
        <taxon>Embryophyta</taxon>
        <taxon>Tracheophyta</taxon>
        <taxon>Spermatophyta</taxon>
        <taxon>Magnoliopsida</taxon>
        <taxon>eudicotyledons</taxon>
        <taxon>Gunneridae</taxon>
        <taxon>Pentapetalae</taxon>
        <taxon>rosids</taxon>
        <taxon>malvids</taxon>
        <taxon>Brassicales</taxon>
        <taxon>Brassicaceae</taxon>
        <taxon>Camelineae</taxon>
        <taxon>Capsella</taxon>
    </lineage>
</organism>
<dbReference type="Proteomes" id="UP000029121">
    <property type="component" value="Unassembled WGS sequence"/>
</dbReference>
<gene>
    <name evidence="6" type="ORF">CARUB_v10013243mg</name>
</gene>
<dbReference type="InterPro" id="IPR046349">
    <property type="entry name" value="C1-like_sf"/>
</dbReference>
<evidence type="ECO:0000259" key="5">
    <source>
        <dbReference type="SMART" id="SM00249"/>
    </source>
</evidence>
<evidence type="ECO:0000256" key="2">
    <source>
        <dbReference type="ARBA" id="ARBA00022737"/>
    </source>
</evidence>
<dbReference type="GO" id="GO:0008270">
    <property type="term" value="F:zinc ion binding"/>
    <property type="evidence" value="ECO:0007669"/>
    <property type="project" value="UniProtKB-KW"/>
</dbReference>
<dbReference type="InterPro" id="IPR053192">
    <property type="entry name" value="Vacuole_Formation_Reg"/>
</dbReference>
<evidence type="ECO:0000256" key="3">
    <source>
        <dbReference type="ARBA" id="ARBA00022771"/>
    </source>
</evidence>
<dbReference type="EMBL" id="KB870807">
    <property type="protein sequence ID" value="EOA30136.1"/>
    <property type="molecule type" value="Genomic_DNA"/>
</dbReference>
<protein>
    <recommendedName>
        <fullName evidence="5">Zinc finger PHD-type domain-containing protein</fullName>
    </recommendedName>
</protein>
<accession>R0G445</accession>
<keyword evidence="1" id="KW-0479">Metal-binding</keyword>